<feature type="region of interest" description="Disordered" evidence="2">
    <location>
        <begin position="1"/>
        <end position="21"/>
    </location>
</feature>
<evidence type="ECO:0000313" key="4">
    <source>
        <dbReference type="EMBL" id="GAA2636345.1"/>
    </source>
</evidence>
<dbReference type="Pfam" id="PF13581">
    <property type="entry name" value="HATPase_c_2"/>
    <property type="match status" value="1"/>
</dbReference>
<dbReference type="InterPro" id="IPR050267">
    <property type="entry name" value="Anti-sigma-factor_SerPK"/>
</dbReference>
<protein>
    <recommendedName>
        <fullName evidence="3">Histidine kinase/HSP90-like ATPase domain-containing protein</fullName>
    </recommendedName>
</protein>
<feature type="domain" description="Histidine kinase/HSP90-like ATPase" evidence="3">
    <location>
        <begin position="32"/>
        <end position="114"/>
    </location>
</feature>
<dbReference type="PANTHER" id="PTHR35526">
    <property type="entry name" value="ANTI-SIGMA-F FACTOR RSBW-RELATED"/>
    <property type="match status" value="1"/>
</dbReference>
<evidence type="ECO:0000259" key="3">
    <source>
        <dbReference type="Pfam" id="PF13581"/>
    </source>
</evidence>
<comment type="caution">
    <text evidence="4">The sequence shown here is derived from an EMBL/GenBank/DDBJ whole genome shotgun (WGS) entry which is preliminary data.</text>
</comment>
<name>A0ABN3QVK1_9ACTN</name>
<dbReference type="CDD" id="cd16936">
    <property type="entry name" value="HATPase_RsbW-like"/>
    <property type="match status" value="1"/>
</dbReference>
<dbReference type="InterPro" id="IPR036890">
    <property type="entry name" value="HATPase_C_sf"/>
</dbReference>
<keyword evidence="1" id="KW-0418">Kinase</keyword>
<dbReference type="SUPFAM" id="SSF55874">
    <property type="entry name" value="ATPase domain of HSP90 chaperone/DNA topoisomerase II/histidine kinase"/>
    <property type="match status" value="1"/>
</dbReference>
<dbReference type="EMBL" id="BAAATD010000020">
    <property type="protein sequence ID" value="GAA2636345.1"/>
    <property type="molecule type" value="Genomic_DNA"/>
</dbReference>
<evidence type="ECO:0000256" key="2">
    <source>
        <dbReference type="SAM" id="MobiDB-lite"/>
    </source>
</evidence>
<dbReference type="PANTHER" id="PTHR35526:SF3">
    <property type="entry name" value="ANTI-SIGMA-F FACTOR RSBW"/>
    <property type="match status" value="1"/>
</dbReference>
<evidence type="ECO:0000256" key="1">
    <source>
        <dbReference type="ARBA" id="ARBA00022527"/>
    </source>
</evidence>
<dbReference type="Proteomes" id="UP001501509">
    <property type="component" value="Unassembled WGS sequence"/>
</dbReference>
<dbReference type="RefSeq" id="WP_344548747.1">
    <property type="nucleotide sequence ID" value="NZ_BAAATD010000020.1"/>
</dbReference>
<evidence type="ECO:0000313" key="5">
    <source>
        <dbReference type="Proteomes" id="UP001501509"/>
    </source>
</evidence>
<reference evidence="4 5" key="1">
    <citation type="journal article" date="2019" name="Int. J. Syst. Evol. Microbiol.">
        <title>The Global Catalogue of Microorganisms (GCM) 10K type strain sequencing project: providing services to taxonomists for standard genome sequencing and annotation.</title>
        <authorList>
            <consortium name="The Broad Institute Genomics Platform"/>
            <consortium name="The Broad Institute Genome Sequencing Center for Infectious Disease"/>
            <person name="Wu L."/>
            <person name="Ma J."/>
        </authorList>
    </citation>
    <scope>NUCLEOTIDE SEQUENCE [LARGE SCALE GENOMIC DNA]</scope>
    <source>
        <strain evidence="4 5">JCM 6833</strain>
    </source>
</reference>
<sequence length="117" mass="12463">MISGLPTSRSSTPSSIRNVQPGGGITDQYIGRLVVSELVTNAFQHGDGQIIIRVFRNEQNDPVIEVWDQGPGVPAIQAATPDRLGGRGLLTIADTAVEWGTRPIAEGGKIVWARFAA</sequence>
<organism evidence="4 5">
    <name type="scientific">Actinomadura fulvescens</name>
    <dbReference type="NCBI Taxonomy" id="46160"/>
    <lineage>
        <taxon>Bacteria</taxon>
        <taxon>Bacillati</taxon>
        <taxon>Actinomycetota</taxon>
        <taxon>Actinomycetes</taxon>
        <taxon>Streptosporangiales</taxon>
        <taxon>Thermomonosporaceae</taxon>
        <taxon>Actinomadura</taxon>
    </lineage>
</organism>
<keyword evidence="5" id="KW-1185">Reference proteome</keyword>
<feature type="compositionally biased region" description="Low complexity" evidence="2">
    <location>
        <begin position="1"/>
        <end position="17"/>
    </location>
</feature>
<keyword evidence="1" id="KW-0723">Serine/threonine-protein kinase</keyword>
<gene>
    <name evidence="4" type="ORF">GCM10010411_89470</name>
</gene>
<keyword evidence="1" id="KW-0808">Transferase</keyword>
<proteinExistence type="predicted"/>
<dbReference type="Gene3D" id="3.30.565.10">
    <property type="entry name" value="Histidine kinase-like ATPase, C-terminal domain"/>
    <property type="match status" value="1"/>
</dbReference>
<dbReference type="InterPro" id="IPR003594">
    <property type="entry name" value="HATPase_dom"/>
</dbReference>
<accession>A0ABN3QVK1</accession>